<dbReference type="AlphaFoldDB" id="A0AAV7N3Z6"/>
<evidence type="ECO:0000313" key="1">
    <source>
        <dbReference type="EMBL" id="KAJ1109247.1"/>
    </source>
</evidence>
<name>A0AAV7N3Z6_PLEWA</name>
<evidence type="ECO:0000313" key="2">
    <source>
        <dbReference type="Proteomes" id="UP001066276"/>
    </source>
</evidence>
<dbReference type="EMBL" id="JANPWB010000013">
    <property type="protein sequence ID" value="KAJ1109247.1"/>
    <property type="molecule type" value="Genomic_DNA"/>
</dbReference>
<protein>
    <submittedName>
        <fullName evidence="1">Uncharacterized protein</fullName>
    </submittedName>
</protein>
<proteinExistence type="predicted"/>
<comment type="caution">
    <text evidence="1">The sequence shown here is derived from an EMBL/GenBank/DDBJ whole genome shotgun (WGS) entry which is preliminary data.</text>
</comment>
<accession>A0AAV7N3Z6</accession>
<sequence>MPSSITPWGKARAFFNVAAPARHQTRMPSKRWSGEAAAPLGLQERARAAVHWCNPRLLKIGQVMRDVRGATNNSVNFFWACPKIRGFWLGVERRLRGVTELEKELNARVVCLGI</sequence>
<organism evidence="1 2">
    <name type="scientific">Pleurodeles waltl</name>
    <name type="common">Iberian ribbed newt</name>
    <dbReference type="NCBI Taxonomy" id="8319"/>
    <lineage>
        <taxon>Eukaryota</taxon>
        <taxon>Metazoa</taxon>
        <taxon>Chordata</taxon>
        <taxon>Craniata</taxon>
        <taxon>Vertebrata</taxon>
        <taxon>Euteleostomi</taxon>
        <taxon>Amphibia</taxon>
        <taxon>Batrachia</taxon>
        <taxon>Caudata</taxon>
        <taxon>Salamandroidea</taxon>
        <taxon>Salamandridae</taxon>
        <taxon>Pleurodelinae</taxon>
        <taxon>Pleurodeles</taxon>
    </lineage>
</organism>
<reference evidence="1" key="1">
    <citation type="journal article" date="2022" name="bioRxiv">
        <title>Sequencing and chromosome-scale assembly of the giantPleurodeles waltlgenome.</title>
        <authorList>
            <person name="Brown T."/>
            <person name="Elewa A."/>
            <person name="Iarovenko S."/>
            <person name="Subramanian E."/>
            <person name="Araus A.J."/>
            <person name="Petzold A."/>
            <person name="Susuki M."/>
            <person name="Suzuki K.-i.T."/>
            <person name="Hayashi T."/>
            <person name="Toyoda A."/>
            <person name="Oliveira C."/>
            <person name="Osipova E."/>
            <person name="Leigh N.D."/>
            <person name="Simon A."/>
            <person name="Yun M.H."/>
        </authorList>
    </citation>
    <scope>NUCLEOTIDE SEQUENCE</scope>
    <source>
        <strain evidence="1">20211129_DDA</strain>
        <tissue evidence="1">Liver</tissue>
    </source>
</reference>
<keyword evidence="2" id="KW-1185">Reference proteome</keyword>
<dbReference type="Proteomes" id="UP001066276">
    <property type="component" value="Chromosome 9"/>
</dbReference>
<gene>
    <name evidence="1" type="ORF">NDU88_006610</name>
</gene>